<dbReference type="Gene3D" id="2.60.200.20">
    <property type="match status" value="1"/>
</dbReference>
<feature type="compositionally biased region" description="Polar residues" evidence="3">
    <location>
        <begin position="249"/>
        <end position="269"/>
    </location>
</feature>
<dbReference type="PANTHER" id="PTHR15464">
    <property type="entry name" value="TRANSCRIPTION FACTOR 19"/>
    <property type="match status" value="1"/>
</dbReference>
<sequence>MFPPTYHLRRVNPKPNVPEELILLGEVTKFGRNADNVDVVLTSAVYSNMISRDHAIISGEIEPVTRRIIRYKIRDNSLNGTYIDDKRVKDEMYLHDGTVIKFGHMNGAAIKPGFSAPQANAEFSFVFEKCTPNRKYCGWEGYDRRRTVVCVGDGKPMAETGEDYRTKRKSLPKSADQVTSTTAPISSPFPMNCQSIHPPAPLFHPIVPSDNNTRYQGITSWNTNNPSPFAPAAVNPMRQPPMLGMRLNGQYQSVPQRVGSTSYSQSQPVQCPPSNPSMERKDNSSIVPIRSPPVECDSSVPSPPKNGDTRTGQADSSQQSPRRPKDDDEDSFSVPDSPPRAPRPHDIPGRSVTNSPAPPSPRPVEKAEIPKVEKSKAVSPKKLINPGKAPKTGGGGEKRKNNEVSRLLDDLTEGSFMLQQMKKNEGGRGSDRRKASNDGKKSKRPASKNKLHRQLSSASSDEDSDDDEVSGVPIRRTSTSTSRPSMVGKKASSAVRTSKGLMKKNGGKEDSDDSDAYEATDSEGEMKKGKRKMVKNNSTANAKKGKAAAKKSEKKVGAKNKKKKKGSEDESEGESDAYVNSDGEKFYDTHDTKCDSNVCQQPTSPNVHWVQCNGCDRWMHSFCQFGVNREYTGTAYFCGCGEPEKKVKKRKKKSTG</sequence>
<feature type="compositionally biased region" description="Basic and acidic residues" evidence="3">
    <location>
        <begin position="363"/>
        <end position="376"/>
    </location>
</feature>
<dbReference type="SUPFAM" id="SSF49879">
    <property type="entry name" value="SMAD/FHA domain"/>
    <property type="match status" value="1"/>
</dbReference>
<keyword evidence="2" id="KW-0539">Nucleus</keyword>
<dbReference type="GO" id="GO:0010468">
    <property type="term" value="P:regulation of gene expression"/>
    <property type="evidence" value="ECO:0000318"/>
    <property type="project" value="GO_Central"/>
</dbReference>
<reference evidence="4" key="2">
    <citation type="submission" date="2022-06" db="UniProtKB">
        <authorList>
            <consortium name="EnsemblMetazoa"/>
        </authorList>
    </citation>
    <scope>IDENTIFICATION</scope>
    <source>
        <strain evidence="4">PS312</strain>
    </source>
</reference>
<organism evidence="4 5">
    <name type="scientific">Pristionchus pacificus</name>
    <name type="common">Parasitic nematode worm</name>
    <dbReference type="NCBI Taxonomy" id="54126"/>
    <lineage>
        <taxon>Eukaryota</taxon>
        <taxon>Metazoa</taxon>
        <taxon>Ecdysozoa</taxon>
        <taxon>Nematoda</taxon>
        <taxon>Chromadorea</taxon>
        <taxon>Rhabditida</taxon>
        <taxon>Rhabditina</taxon>
        <taxon>Diplogasteromorpha</taxon>
        <taxon>Diplogasteroidea</taxon>
        <taxon>Neodiplogasteridae</taxon>
        <taxon>Pristionchus</taxon>
    </lineage>
</organism>
<evidence type="ECO:0000256" key="2">
    <source>
        <dbReference type="ARBA" id="ARBA00023242"/>
    </source>
</evidence>
<feature type="compositionally biased region" description="Polar residues" evidence="3">
    <location>
        <begin position="176"/>
        <end position="185"/>
    </location>
</feature>
<dbReference type="SMART" id="SM00240">
    <property type="entry name" value="FHA"/>
    <property type="match status" value="1"/>
</dbReference>
<feature type="region of interest" description="Disordered" evidence="3">
    <location>
        <begin position="220"/>
        <end position="582"/>
    </location>
</feature>
<feature type="region of interest" description="Disordered" evidence="3">
    <location>
        <begin position="164"/>
        <end position="187"/>
    </location>
</feature>
<feature type="compositionally biased region" description="Polar residues" evidence="3">
    <location>
        <begin position="309"/>
        <end position="321"/>
    </location>
</feature>
<protein>
    <submittedName>
        <fullName evidence="4">FHA domain-containing protein</fullName>
    </submittedName>
</protein>
<dbReference type="EnsemblMetazoa" id="PPA39914.1">
    <property type="protein sequence ID" value="PPA39914.1"/>
    <property type="gene ID" value="WBGene00278283"/>
</dbReference>
<reference evidence="5" key="1">
    <citation type="journal article" date="2008" name="Nat. Genet.">
        <title>The Pristionchus pacificus genome provides a unique perspective on nematode lifestyle and parasitism.</title>
        <authorList>
            <person name="Dieterich C."/>
            <person name="Clifton S.W."/>
            <person name="Schuster L.N."/>
            <person name="Chinwalla A."/>
            <person name="Delehaunty K."/>
            <person name="Dinkelacker I."/>
            <person name="Fulton L."/>
            <person name="Fulton R."/>
            <person name="Godfrey J."/>
            <person name="Minx P."/>
            <person name="Mitreva M."/>
            <person name="Roeseler W."/>
            <person name="Tian H."/>
            <person name="Witte H."/>
            <person name="Yang S.P."/>
            <person name="Wilson R.K."/>
            <person name="Sommer R.J."/>
        </authorList>
    </citation>
    <scope>NUCLEOTIDE SEQUENCE [LARGE SCALE GENOMIC DNA]</scope>
    <source>
        <strain evidence="5">PS312</strain>
    </source>
</reference>
<dbReference type="OrthoDB" id="436852at2759"/>
<feature type="compositionally biased region" description="Basic and acidic residues" evidence="3">
    <location>
        <begin position="396"/>
        <end position="409"/>
    </location>
</feature>
<dbReference type="SUPFAM" id="SSF57903">
    <property type="entry name" value="FYVE/PHD zinc finger"/>
    <property type="match status" value="1"/>
</dbReference>
<dbReference type="Proteomes" id="UP000005239">
    <property type="component" value="Unassembled WGS sequence"/>
</dbReference>
<dbReference type="PANTHER" id="PTHR15464:SF1">
    <property type="entry name" value="TRANSCRIPTION FACTOR 19"/>
    <property type="match status" value="1"/>
</dbReference>
<comment type="subcellular location">
    <subcellularLocation>
        <location evidence="1">Nucleus</location>
    </subcellularLocation>
</comment>
<dbReference type="AlphaFoldDB" id="A0A2A6CIZ4"/>
<evidence type="ECO:0000256" key="3">
    <source>
        <dbReference type="SAM" id="MobiDB-lite"/>
    </source>
</evidence>
<dbReference type="InterPro" id="IPR013083">
    <property type="entry name" value="Znf_RING/FYVE/PHD"/>
</dbReference>
<evidence type="ECO:0000313" key="4">
    <source>
        <dbReference type="EnsemblMetazoa" id="PPA39914.1"/>
    </source>
</evidence>
<dbReference type="PROSITE" id="PS50006">
    <property type="entry name" value="FHA_DOMAIN"/>
    <property type="match status" value="1"/>
</dbReference>
<dbReference type="Gene3D" id="3.30.40.10">
    <property type="entry name" value="Zinc/RING finger domain, C3HC4 (zinc finger)"/>
    <property type="match status" value="1"/>
</dbReference>
<dbReference type="InterPro" id="IPR042803">
    <property type="entry name" value="TCF19"/>
</dbReference>
<dbReference type="InterPro" id="IPR011011">
    <property type="entry name" value="Znf_FYVE_PHD"/>
</dbReference>
<dbReference type="Pfam" id="PF00498">
    <property type="entry name" value="FHA"/>
    <property type="match status" value="1"/>
</dbReference>
<evidence type="ECO:0000313" key="5">
    <source>
        <dbReference type="Proteomes" id="UP000005239"/>
    </source>
</evidence>
<gene>
    <name evidence="4" type="primary">WBGene00278283</name>
</gene>
<dbReference type="InterPro" id="IPR000253">
    <property type="entry name" value="FHA_dom"/>
</dbReference>
<feature type="compositionally biased region" description="Basic and acidic residues" evidence="3">
    <location>
        <begin position="422"/>
        <end position="440"/>
    </location>
</feature>
<accession>A0A8R1UT71</accession>
<dbReference type="GO" id="GO:0005634">
    <property type="term" value="C:nucleus"/>
    <property type="evidence" value="ECO:0000318"/>
    <property type="project" value="GO_Central"/>
</dbReference>
<accession>A0A2A6CIZ4</accession>
<dbReference type="InterPro" id="IPR008984">
    <property type="entry name" value="SMAD_FHA_dom_sf"/>
</dbReference>
<feature type="compositionally biased region" description="Acidic residues" evidence="3">
    <location>
        <begin position="460"/>
        <end position="469"/>
    </location>
</feature>
<feature type="compositionally biased region" description="Acidic residues" evidence="3">
    <location>
        <begin position="510"/>
        <end position="523"/>
    </location>
</feature>
<proteinExistence type="predicted"/>
<keyword evidence="5" id="KW-1185">Reference proteome</keyword>
<name>A0A2A6CIZ4_PRIPA</name>
<feature type="compositionally biased region" description="Basic residues" evidence="3">
    <location>
        <begin position="441"/>
        <end position="453"/>
    </location>
</feature>
<evidence type="ECO:0000256" key="1">
    <source>
        <dbReference type="ARBA" id="ARBA00004123"/>
    </source>
</evidence>